<dbReference type="SMART" id="SM00729">
    <property type="entry name" value="Elp3"/>
    <property type="match status" value="1"/>
</dbReference>
<gene>
    <name evidence="8" type="ORF">ACFQVC_09760</name>
</gene>
<evidence type="ECO:0000256" key="4">
    <source>
        <dbReference type="ARBA" id="ARBA00023004"/>
    </source>
</evidence>
<dbReference type="RefSeq" id="WP_381828971.1">
    <property type="nucleotide sequence ID" value="NZ_JBHTCF010000003.1"/>
</dbReference>
<reference evidence="9" key="1">
    <citation type="journal article" date="2019" name="Int. J. Syst. Evol. Microbiol.">
        <title>The Global Catalogue of Microorganisms (GCM) 10K type strain sequencing project: providing services to taxonomists for standard genome sequencing and annotation.</title>
        <authorList>
            <consortium name="The Broad Institute Genomics Platform"/>
            <consortium name="The Broad Institute Genome Sequencing Center for Infectious Disease"/>
            <person name="Wu L."/>
            <person name="Ma J."/>
        </authorList>
    </citation>
    <scope>NUCLEOTIDE SEQUENCE [LARGE SCALE GENOMIC DNA]</scope>
    <source>
        <strain evidence="9">SYNS20</strain>
    </source>
</reference>
<keyword evidence="5" id="KW-0411">Iron-sulfur</keyword>
<dbReference type="SFLD" id="SFLDS00029">
    <property type="entry name" value="Radical_SAM"/>
    <property type="match status" value="1"/>
</dbReference>
<keyword evidence="4" id="KW-0408">Iron</keyword>
<accession>A0ABW2JEP4</accession>
<dbReference type="PANTHER" id="PTHR43409">
    <property type="entry name" value="ANAEROBIC MAGNESIUM-PROTOPORPHYRIN IX MONOMETHYL ESTER CYCLASE-RELATED"/>
    <property type="match status" value="1"/>
</dbReference>
<evidence type="ECO:0000313" key="9">
    <source>
        <dbReference type="Proteomes" id="UP001596523"/>
    </source>
</evidence>
<dbReference type="CDD" id="cd01335">
    <property type="entry name" value="Radical_SAM"/>
    <property type="match status" value="1"/>
</dbReference>
<dbReference type="InterPro" id="IPR051198">
    <property type="entry name" value="BchE-like"/>
</dbReference>
<evidence type="ECO:0000256" key="3">
    <source>
        <dbReference type="ARBA" id="ARBA00022723"/>
    </source>
</evidence>
<dbReference type="SUPFAM" id="SSF102114">
    <property type="entry name" value="Radical SAM enzymes"/>
    <property type="match status" value="1"/>
</dbReference>
<evidence type="ECO:0000256" key="1">
    <source>
        <dbReference type="ARBA" id="ARBA00001966"/>
    </source>
</evidence>
<organism evidence="8 9">
    <name type="scientific">Streptomyces monticola</name>
    <dbReference type="NCBI Taxonomy" id="2666263"/>
    <lineage>
        <taxon>Bacteria</taxon>
        <taxon>Bacillati</taxon>
        <taxon>Actinomycetota</taxon>
        <taxon>Actinomycetes</taxon>
        <taxon>Kitasatosporales</taxon>
        <taxon>Streptomycetaceae</taxon>
        <taxon>Streptomyces</taxon>
    </lineage>
</organism>
<dbReference type="Proteomes" id="UP001596523">
    <property type="component" value="Unassembled WGS sequence"/>
</dbReference>
<dbReference type="InterPro" id="IPR023404">
    <property type="entry name" value="rSAM_horseshoe"/>
</dbReference>
<proteinExistence type="predicted"/>
<dbReference type="InterPro" id="IPR006638">
    <property type="entry name" value="Elp3/MiaA/NifB-like_rSAM"/>
</dbReference>
<feature type="region of interest" description="Disordered" evidence="6">
    <location>
        <begin position="430"/>
        <end position="453"/>
    </location>
</feature>
<dbReference type="EMBL" id="JBHTCF010000003">
    <property type="protein sequence ID" value="MFC7304496.1"/>
    <property type="molecule type" value="Genomic_DNA"/>
</dbReference>
<dbReference type="PANTHER" id="PTHR43409:SF16">
    <property type="entry name" value="SLR0320 PROTEIN"/>
    <property type="match status" value="1"/>
</dbReference>
<evidence type="ECO:0000259" key="7">
    <source>
        <dbReference type="PROSITE" id="PS51918"/>
    </source>
</evidence>
<sequence>MKVLVLWPPHVPSYFNAGHHISTFLTAGHLRTLDAVDSVRAIDAGALNYTWKELGDLLFQERFDVIAVINDFDNVDDLPRLLKYVRTLSPGTKVVTAGRLSAQSPLSFREFDLDAVVVGGGDPEAGVAAYVRHLAEPSGPPPAGVALRGQDPAQAPAGLFLRPDAWVLPDVTEIPYEAYERLYQRDQNKFCGIPQRRELVVPAARGCPVNCSFCEVPTFQGLKDRRLTVERTLGYIEESFARHPFEYVAFYAPTFTLDRKWTAHLCRELIARGSKYPWKCATTIAHLGDELLDLMARSGCVRVSVGVETLDPAGHDALPRLKRLEQERYERLAASCARLGVELNCFVIVGLPGTTVAGTAHTAHTIRAAQGRVRPTVYSSMDRLRAAASPEEAAAFNRQLLHPDDVPDAETAQSLYGLVYGREDWVTPVTERVPQRGTDAVPERSTESLERAR</sequence>
<name>A0ABW2JEP4_9ACTN</name>
<feature type="compositionally biased region" description="Basic and acidic residues" evidence="6">
    <location>
        <begin position="441"/>
        <end position="453"/>
    </location>
</feature>
<protein>
    <submittedName>
        <fullName evidence="8">B12-binding domain-containing radical SAM protein</fullName>
    </submittedName>
</protein>
<comment type="caution">
    <text evidence="8">The sequence shown here is derived from an EMBL/GenBank/DDBJ whole genome shotgun (WGS) entry which is preliminary data.</text>
</comment>
<keyword evidence="2" id="KW-0949">S-adenosyl-L-methionine</keyword>
<feature type="domain" description="Radical SAM core" evidence="7">
    <location>
        <begin position="193"/>
        <end position="428"/>
    </location>
</feature>
<evidence type="ECO:0000256" key="2">
    <source>
        <dbReference type="ARBA" id="ARBA00022691"/>
    </source>
</evidence>
<dbReference type="Pfam" id="PF04055">
    <property type="entry name" value="Radical_SAM"/>
    <property type="match status" value="1"/>
</dbReference>
<comment type="cofactor">
    <cofactor evidence="1">
        <name>[4Fe-4S] cluster</name>
        <dbReference type="ChEBI" id="CHEBI:49883"/>
    </cofactor>
</comment>
<dbReference type="Gene3D" id="3.80.30.20">
    <property type="entry name" value="tm_1862 like domain"/>
    <property type="match status" value="1"/>
</dbReference>
<dbReference type="SFLD" id="SFLDG01082">
    <property type="entry name" value="B12-binding_domain_containing"/>
    <property type="match status" value="1"/>
</dbReference>
<evidence type="ECO:0000256" key="6">
    <source>
        <dbReference type="SAM" id="MobiDB-lite"/>
    </source>
</evidence>
<evidence type="ECO:0000256" key="5">
    <source>
        <dbReference type="ARBA" id="ARBA00023014"/>
    </source>
</evidence>
<dbReference type="InterPro" id="IPR058240">
    <property type="entry name" value="rSAM_sf"/>
</dbReference>
<dbReference type="PROSITE" id="PS51918">
    <property type="entry name" value="RADICAL_SAM"/>
    <property type="match status" value="1"/>
</dbReference>
<dbReference type="InterPro" id="IPR007197">
    <property type="entry name" value="rSAM"/>
</dbReference>
<evidence type="ECO:0000313" key="8">
    <source>
        <dbReference type="EMBL" id="MFC7304496.1"/>
    </source>
</evidence>
<keyword evidence="9" id="KW-1185">Reference proteome</keyword>
<keyword evidence="3" id="KW-0479">Metal-binding</keyword>